<evidence type="ECO:0000313" key="1">
    <source>
        <dbReference type="EMBL" id="TNN36135.1"/>
    </source>
</evidence>
<protein>
    <submittedName>
        <fullName evidence="1">Uncharacterized protein</fullName>
    </submittedName>
</protein>
<comment type="caution">
    <text evidence="1">The sequence shown here is derived from an EMBL/GenBank/DDBJ whole genome shotgun (WGS) entry which is preliminary data.</text>
</comment>
<organism evidence="1 2">
    <name type="scientific">Liparis tanakae</name>
    <name type="common">Tanaka's snailfish</name>
    <dbReference type="NCBI Taxonomy" id="230148"/>
    <lineage>
        <taxon>Eukaryota</taxon>
        <taxon>Metazoa</taxon>
        <taxon>Chordata</taxon>
        <taxon>Craniata</taxon>
        <taxon>Vertebrata</taxon>
        <taxon>Euteleostomi</taxon>
        <taxon>Actinopterygii</taxon>
        <taxon>Neopterygii</taxon>
        <taxon>Teleostei</taxon>
        <taxon>Neoteleostei</taxon>
        <taxon>Acanthomorphata</taxon>
        <taxon>Eupercaria</taxon>
        <taxon>Perciformes</taxon>
        <taxon>Cottioidei</taxon>
        <taxon>Cottales</taxon>
        <taxon>Liparidae</taxon>
        <taxon>Liparis</taxon>
    </lineage>
</organism>
<dbReference type="EMBL" id="SRLO01001657">
    <property type="protein sequence ID" value="TNN36135.1"/>
    <property type="molecule type" value="Genomic_DNA"/>
</dbReference>
<reference evidence="1 2" key="1">
    <citation type="submission" date="2019-03" db="EMBL/GenBank/DDBJ databases">
        <title>First draft genome of Liparis tanakae, snailfish: a comprehensive survey of snailfish specific genes.</title>
        <authorList>
            <person name="Kim W."/>
            <person name="Song I."/>
            <person name="Jeong J.-H."/>
            <person name="Kim D."/>
            <person name="Kim S."/>
            <person name="Ryu S."/>
            <person name="Song J.Y."/>
            <person name="Lee S.K."/>
        </authorList>
    </citation>
    <scope>NUCLEOTIDE SEQUENCE [LARGE SCALE GENOMIC DNA]</scope>
    <source>
        <tissue evidence="1">Muscle</tissue>
    </source>
</reference>
<dbReference type="AlphaFoldDB" id="A0A4Z2F4U0"/>
<sequence>MENAEGAASTASIDLENILRGLDSLSHCMEELALRTQLRQCDLIVCVGVPETFPKPPRGAEAAAASST</sequence>
<dbReference type="Proteomes" id="UP000314294">
    <property type="component" value="Unassembled WGS sequence"/>
</dbReference>
<proteinExistence type="predicted"/>
<gene>
    <name evidence="1" type="ORF">EYF80_053707</name>
</gene>
<dbReference type="OrthoDB" id="8960404at2759"/>
<keyword evidence="2" id="KW-1185">Reference proteome</keyword>
<accession>A0A4Z2F4U0</accession>
<evidence type="ECO:0000313" key="2">
    <source>
        <dbReference type="Proteomes" id="UP000314294"/>
    </source>
</evidence>
<name>A0A4Z2F4U0_9TELE</name>